<dbReference type="InterPro" id="IPR024320">
    <property type="entry name" value="LPG_synthase_C"/>
</dbReference>
<dbReference type="GO" id="GO:0005886">
    <property type="term" value="C:plasma membrane"/>
    <property type="evidence" value="ECO:0007669"/>
    <property type="project" value="UniProtKB-SubCell"/>
</dbReference>
<comment type="subcellular location">
    <subcellularLocation>
        <location evidence="1">Cell membrane</location>
        <topology evidence="1">Multi-pass membrane protein</topology>
    </subcellularLocation>
</comment>
<feature type="domain" description="Phosphatidylglycerol lysyltransferase C-terminal" evidence="6">
    <location>
        <begin position="89"/>
        <end position="324"/>
    </location>
</feature>
<dbReference type="PANTHER" id="PTHR34697">
    <property type="entry name" value="PHOSPHATIDYLGLYCEROL LYSYLTRANSFERASE"/>
    <property type="match status" value="1"/>
</dbReference>
<evidence type="ECO:0000256" key="1">
    <source>
        <dbReference type="ARBA" id="ARBA00004651"/>
    </source>
</evidence>
<dbReference type="OrthoDB" id="372395at2759"/>
<dbReference type="Pfam" id="PF09924">
    <property type="entry name" value="LPG_synthase_C"/>
    <property type="match status" value="1"/>
</dbReference>
<keyword evidence="3" id="KW-0812">Transmembrane</keyword>
<sequence>MSLLPPNVFPDTPGTKRLVLQTKPSWTPSCTRPCNRRSHFVPDIKSDIPWLISQFGDACSSSWLEGRYDIWRGEGSTWESPKVQGYLKHQKWVFAWGNPLCEKEKRKETAEEFVEWAKKEGLKVVWCCVDSGFEEVLAEGVAGVGWSTLSCLKEDVLHPDRVKFKNRDVKQNLRRAERADLSCDELRLWDPDYLPDDKTKKAIDSGLEAWRNSRQGRQIASASLDPWLDASNRRYFLARTPHEIVGICILTPIAGASYQIKNAIPFPSAPRGTSEALLTHVIKEMKGEGRKSLTFGASATADLLLEHNIRRGVRMRLLERSYSFIITKTGLAQRGHFRSKFETEQTELLHISFPPHGFGLGGLLALMKMLKVQ</sequence>
<dbReference type="GO" id="GO:0055091">
    <property type="term" value="P:phospholipid homeostasis"/>
    <property type="evidence" value="ECO:0007669"/>
    <property type="project" value="TreeGrafter"/>
</dbReference>
<evidence type="ECO:0000313" key="8">
    <source>
        <dbReference type="Proteomes" id="UP000193467"/>
    </source>
</evidence>
<dbReference type="SUPFAM" id="SSF55729">
    <property type="entry name" value="Acyl-CoA N-acyltransferases (Nat)"/>
    <property type="match status" value="1"/>
</dbReference>
<dbReference type="STRING" id="106004.A0A1Y2G3M3"/>
<keyword evidence="8" id="KW-1185">Reference proteome</keyword>
<evidence type="ECO:0000256" key="4">
    <source>
        <dbReference type="ARBA" id="ARBA00022989"/>
    </source>
</evidence>
<accession>A0A1Y2G3M3</accession>
<evidence type="ECO:0000313" key="7">
    <source>
        <dbReference type="EMBL" id="ORY92543.1"/>
    </source>
</evidence>
<gene>
    <name evidence="7" type="ORF">BCR35DRAFT_336849</name>
</gene>
<name>A0A1Y2G3M3_9BASI</name>
<dbReference type="AlphaFoldDB" id="A0A1Y2G3M3"/>
<dbReference type="InterPro" id="IPR016181">
    <property type="entry name" value="Acyl_CoA_acyltransferase"/>
</dbReference>
<evidence type="ECO:0000259" key="6">
    <source>
        <dbReference type="Pfam" id="PF09924"/>
    </source>
</evidence>
<keyword evidence="2" id="KW-1003">Cell membrane</keyword>
<reference evidence="7 8" key="1">
    <citation type="submission" date="2016-07" db="EMBL/GenBank/DDBJ databases">
        <title>Pervasive Adenine N6-methylation of Active Genes in Fungi.</title>
        <authorList>
            <consortium name="DOE Joint Genome Institute"/>
            <person name="Mondo S.J."/>
            <person name="Dannebaum R.O."/>
            <person name="Kuo R.C."/>
            <person name="Labutti K."/>
            <person name="Haridas S."/>
            <person name="Kuo A."/>
            <person name="Salamov A."/>
            <person name="Ahrendt S.R."/>
            <person name="Lipzen A."/>
            <person name="Sullivan W."/>
            <person name="Andreopoulos W.B."/>
            <person name="Clum A."/>
            <person name="Lindquist E."/>
            <person name="Daum C."/>
            <person name="Ramamoorthy G.K."/>
            <person name="Gryganskyi A."/>
            <person name="Culley D."/>
            <person name="Magnuson J.K."/>
            <person name="James T.Y."/>
            <person name="O'Malley M.A."/>
            <person name="Stajich J.E."/>
            <person name="Spatafora J.W."/>
            <person name="Visel A."/>
            <person name="Grigoriev I.V."/>
        </authorList>
    </citation>
    <scope>NUCLEOTIDE SEQUENCE [LARGE SCALE GENOMIC DNA]</scope>
    <source>
        <strain evidence="7 8">62-1032</strain>
    </source>
</reference>
<dbReference type="Proteomes" id="UP000193467">
    <property type="component" value="Unassembled WGS sequence"/>
</dbReference>
<evidence type="ECO:0000256" key="2">
    <source>
        <dbReference type="ARBA" id="ARBA00022475"/>
    </source>
</evidence>
<organism evidence="7 8">
    <name type="scientific">Leucosporidium creatinivorum</name>
    <dbReference type="NCBI Taxonomy" id="106004"/>
    <lineage>
        <taxon>Eukaryota</taxon>
        <taxon>Fungi</taxon>
        <taxon>Dikarya</taxon>
        <taxon>Basidiomycota</taxon>
        <taxon>Pucciniomycotina</taxon>
        <taxon>Microbotryomycetes</taxon>
        <taxon>Leucosporidiales</taxon>
        <taxon>Leucosporidium</taxon>
    </lineage>
</organism>
<keyword evidence="4" id="KW-1133">Transmembrane helix</keyword>
<dbReference type="InParanoid" id="A0A1Y2G3M3"/>
<comment type="caution">
    <text evidence="7">The sequence shown here is derived from an EMBL/GenBank/DDBJ whole genome shotgun (WGS) entry which is preliminary data.</text>
</comment>
<dbReference type="GO" id="GO:0016755">
    <property type="term" value="F:aminoacyltransferase activity"/>
    <property type="evidence" value="ECO:0007669"/>
    <property type="project" value="TreeGrafter"/>
</dbReference>
<evidence type="ECO:0000256" key="3">
    <source>
        <dbReference type="ARBA" id="ARBA00022692"/>
    </source>
</evidence>
<proteinExistence type="predicted"/>
<keyword evidence="5" id="KW-0472">Membrane</keyword>
<protein>
    <recommendedName>
        <fullName evidence="6">Phosphatidylglycerol lysyltransferase C-terminal domain-containing protein</fullName>
    </recommendedName>
</protein>
<evidence type="ECO:0000256" key="5">
    <source>
        <dbReference type="ARBA" id="ARBA00023136"/>
    </source>
</evidence>
<dbReference type="InterPro" id="IPR051211">
    <property type="entry name" value="PG_lysyltransferase"/>
</dbReference>
<dbReference type="PANTHER" id="PTHR34697:SF2">
    <property type="entry name" value="PHOSPHATIDYLGLYCEROL LYSYLTRANSFERASE"/>
    <property type="match status" value="1"/>
</dbReference>
<dbReference type="EMBL" id="MCGR01000001">
    <property type="protein sequence ID" value="ORY92543.1"/>
    <property type="molecule type" value="Genomic_DNA"/>
</dbReference>